<dbReference type="EMBL" id="JBAWKS010000001">
    <property type="protein sequence ID" value="MEI4548683.1"/>
    <property type="molecule type" value="Genomic_DNA"/>
</dbReference>
<keyword evidence="6" id="KW-1185">Reference proteome</keyword>
<name>A0ABU8ER42_9GAMM</name>
<dbReference type="InterPro" id="IPR018976">
    <property type="entry name" value="Imelysin-like"/>
</dbReference>
<dbReference type="CDD" id="cd14659">
    <property type="entry name" value="Imelysin-like_IPPA"/>
    <property type="match status" value="1"/>
</dbReference>
<feature type="domain" description="Imelysin-like" evidence="4">
    <location>
        <begin position="56"/>
        <end position="356"/>
    </location>
</feature>
<proteinExistence type="predicted"/>
<dbReference type="Gene3D" id="1.20.1420.20">
    <property type="entry name" value="M75 peptidase, HXXE motif"/>
    <property type="match status" value="1"/>
</dbReference>
<comment type="caution">
    <text evidence="5">The sequence shown here is derived from an EMBL/GenBank/DDBJ whole genome shotgun (WGS) entry which is preliminary data.</text>
</comment>
<accession>A0ABU8ER42</accession>
<dbReference type="Proteomes" id="UP001382455">
    <property type="component" value="Unassembled WGS sequence"/>
</dbReference>
<evidence type="ECO:0000313" key="5">
    <source>
        <dbReference type="EMBL" id="MEI4548683.1"/>
    </source>
</evidence>
<feature type="chain" id="PRO_5047417176" evidence="3">
    <location>
        <begin position="18"/>
        <end position="379"/>
    </location>
</feature>
<evidence type="ECO:0000256" key="2">
    <source>
        <dbReference type="ARBA" id="ARBA00022729"/>
    </source>
</evidence>
<keyword evidence="2 3" id="KW-0732">Signal</keyword>
<organism evidence="5 6">
    <name type="scientific">Pseudoalteromonas spongiae</name>
    <dbReference type="NCBI Taxonomy" id="298657"/>
    <lineage>
        <taxon>Bacteria</taxon>
        <taxon>Pseudomonadati</taxon>
        <taxon>Pseudomonadota</taxon>
        <taxon>Gammaproteobacteria</taxon>
        <taxon>Alteromonadales</taxon>
        <taxon>Pseudoalteromonadaceae</taxon>
        <taxon>Pseudoalteromonas</taxon>
    </lineage>
</organism>
<reference evidence="5 6" key="1">
    <citation type="submission" date="2023-12" db="EMBL/GenBank/DDBJ databases">
        <title>Friends and Foes: Symbiotic and Algicidal bacterial influence on Karenia brevis blooms.</title>
        <authorList>
            <person name="Fei C."/>
            <person name="Mohamed A.R."/>
            <person name="Booker A."/>
            <person name="Arshad M."/>
            <person name="Klass S."/>
            <person name="Ahn S."/>
            <person name="Gilbert P.M."/>
            <person name="Heil C.A."/>
            <person name="Martinez J.M."/>
            <person name="Amin S.A."/>
        </authorList>
    </citation>
    <scope>NUCLEOTIDE SEQUENCE [LARGE SCALE GENOMIC DNA]</scope>
    <source>
        <strain evidence="5 6">CE15</strain>
    </source>
</reference>
<dbReference type="Pfam" id="PF09375">
    <property type="entry name" value="Peptidase_M75"/>
    <property type="match status" value="1"/>
</dbReference>
<evidence type="ECO:0000313" key="6">
    <source>
        <dbReference type="Proteomes" id="UP001382455"/>
    </source>
</evidence>
<comment type="subcellular location">
    <subcellularLocation>
        <location evidence="1">Cell envelope</location>
    </subcellularLocation>
</comment>
<dbReference type="InterPro" id="IPR038352">
    <property type="entry name" value="Imelysin_sf"/>
</dbReference>
<feature type="signal peptide" evidence="3">
    <location>
        <begin position="1"/>
        <end position="17"/>
    </location>
</feature>
<evidence type="ECO:0000256" key="3">
    <source>
        <dbReference type="SAM" id="SignalP"/>
    </source>
</evidence>
<dbReference type="RefSeq" id="WP_336434558.1">
    <property type="nucleotide sequence ID" value="NZ_JBAWKS010000001.1"/>
</dbReference>
<protein>
    <submittedName>
        <fullName evidence="5">Imelysin family protein</fullName>
    </submittedName>
</protein>
<evidence type="ECO:0000259" key="4">
    <source>
        <dbReference type="Pfam" id="PF09375"/>
    </source>
</evidence>
<evidence type="ECO:0000256" key="1">
    <source>
        <dbReference type="ARBA" id="ARBA00004196"/>
    </source>
</evidence>
<dbReference type="InterPro" id="IPR034984">
    <property type="entry name" value="Imelysin-like_IPPA"/>
</dbReference>
<gene>
    <name evidence="5" type="ORF">WAE96_03040</name>
</gene>
<dbReference type="PROSITE" id="PS51257">
    <property type="entry name" value="PROKAR_LIPOPROTEIN"/>
    <property type="match status" value="1"/>
</dbReference>
<sequence length="379" mass="41794">MKLKALSLLVTAALLSACGGGSDNNSEKPPITPPVVKLTKDEAMTKLLAAQADNYILPAYQTLMDEADKLDAASIMFCAYQAPSESELIELKNAWLALSKAWQFAKAVKMGPESEEFRHYRLQFWPDNNNAVQRGVASLLAAQVIDENAVASLQDGAQGLPALELLIFNQAQDASLLSASNKQDRCLAVMAIAANVKTVATEILALWQHEKIGFVLDFKNGSGEYNTKQAVLEDFITNWFELIEVIKDNKLNNVKGTLIPGYPEKAESYISLSSLENIKTNFSGLKQAYLAGNGYGFDEYLVDIHENTQVNDTILNYFDEIDVLLNDIEKPLSQAVTIQDSRNKLSPLITKIDELRTYLSTDFIQLTGLNPNFNSNDGD</sequence>